<evidence type="ECO:0000256" key="3">
    <source>
        <dbReference type="ARBA" id="ARBA00022989"/>
    </source>
</evidence>
<evidence type="ECO:0000256" key="1">
    <source>
        <dbReference type="ARBA" id="ARBA00004651"/>
    </source>
</evidence>
<feature type="transmembrane region" description="Helical" evidence="6">
    <location>
        <begin position="415"/>
        <end position="441"/>
    </location>
</feature>
<dbReference type="CDD" id="cd17502">
    <property type="entry name" value="MFS_Azr1_MDR_like"/>
    <property type="match status" value="1"/>
</dbReference>
<dbReference type="InterPro" id="IPR011701">
    <property type="entry name" value="MFS"/>
</dbReference>
<comment type="subcellular location">
    <subcellularLocation>
        <location evidence="1">Cell membrane</location>
        <topology evidence="1">Multi-pass membrane protein</topology>
    </subcellularLocation>
</comment>
<feature type="transmembrane region" description="Helical" evidence="6">
    <location>
        <begin position="125"/>
        <end position="146"/>
    </location>
</feature>
<dbReference type="PROSITE" id="PS50850">
    <property type="entry name" value="MFS"/>
    <property type="match status" value="1"/>
</dbReference>
<evidence type="ECO:0000259" key="7">
    <source>
        <dbReference type="PROSITE" id="PS50850"/>
    </source>
</evidence>
<keyword evidence="3 6" id="KW-1133">Transmembrane helix</keyword>
<keyword evidence="9" id="KW-1185">Reference proteome</keyword>
<gene>
    <name evidence="8" type="ORF">GCM10025864_23080</name>
</gene>
<comment type="caution">
    <text evidence="8">The sequence shown here is derived from an EMBL/GenBank/DDBJ whole genome shotgun (WGS) entry which is preliminary data.</text>
</comment>
<evidence type="ECO:0000256" key="6">
    <source>
        <dbReference type="SAM" id="Phobius"/>
    </source>
</evidence>
<dbReference type="Gene3D" id="1.20.1720.10">
    <property type="entry name" value="Multidrug resistance protein D"/>
    <property type="match status" value="1"/>
</dbReference>
<dbReference type="InterPro" id="IPR020846">
    <property type="entry name" value="MFS_dom"/>
</dbReference>
<evidence type="ECO:0000256" key="5">
    <source>
        <dbReference type="SAM" id="MobiDB-lite"/>
    </source>
</evidence>
<feature type="transmembrane region" description="Helical" evidence="6">
    <location>
        <begin position="248"/>
        <end position="270"/>
    </location>
</feature>
<feature type="transmembrane region" description="Helical" evidence="6">
    <location>
        <begin position="381"/>
        <end position="403"/>
    </location>
</feature>
<dbReference type="PRINTS" id="PR01036">
    <property type="entry name" value="TCRTETB"/>
</dbReference>
<evidence type="ECO:0000256" key="2">
    <source>
        <dbReference type="ARBA" id="ARBA00022692"/>
    </source>
</evidence>
<feature type="transmembrane region" description="Helical" evidence="6">
    <location>
        <begin position="69"/>
        <end position="87"/>
    </location>
</feature>
<name>A0ABQ6I1D5_9MICO</name>
<proteinExistence type="predicted"/>
<feature type="transmembrane region" description="Helical" evidence="6">
    <location>
        <begin position="327"/>
        <end position="349"/>
    </location>
</feature>
<dbReference type="PANTHER" id="PTHR23501">
    <property type="entry name" value="MAJOR FACILITATOR SUPERFAMILY"/>
    <property type="match status" value="1"/>
</dbReference>
<reference evidence="9" key="1">
    <citation type="journal article" date="2019" name="Int. J. Syst. Evol. Microbiol.">
        <title>The Global Catalogue of Microorganisms (GCM) 10K type strain sequencing project: providing services to taxonomists for standard genome sequencing and annotation.</title>
        <authorList>
            <consortium name="The Broad Institute Genomics Platform"/>
            <consortium name="The Broad Institute Genome Sequencing Center for Infectious Disease"/>
            <person name="Wu L."/>
            <person name="Ma J."/>
        </authorList>
    </citation>
    <scope>NUCLEOTIDE SEQUENCE [LARGE SCALE GENOMIC DNA]</scope>
    <source>
        <strain evidence="9">NBRC 106348</strain>
    </source>
</reference>
<dbReference type="InterPro" id="IPR036259">
    <property type="entry name" value="MFS_trans_sf"/>
</dbReference>
<accession>A0ABQ6I1D5</accession>
<dbReference type="SUPFAM" id="SSF103473">
    <property type="entry name" value="MFS general substrate transporter"/>
    <property type="match status" value="1"/>
</dbReference>
<feature type="transmembrane region" description="Helical" evidence="6">
    <location>
        <begin position="158"/>
        <end position="176"/>
    </location>
</feature>
<keyword evidence="2 6" id="KW-0812">Transmembrane</keyword>
<feature type="region of interest" description="Disordered" evidence="5">
    <location>
        <begin position="548"/>
        <end position="578"/>
    </location>
</feature>
<feature type="transmembrane region" description="Helical" evidence="6">
    <location>
        <begin position="99"/>
        <end position="119"/>
    </location>
</feature>
<evidence type="ECO:0000256" key="4">
    <source>
        <dbReference type="ARBA" id="ARBA00023136"/>
    </source>
</evidence>
<organism evidence="8 9">
    <name type="scientific">Luteimicrobium album</name>
    <dbReference type="NCBI Taxonomy" id="1054550"/>
    <lineage>
        <taxon>Bacteria</taxon>
        <taxon>Bacillati</taxon>
        <taxon>Actinomycetota</taxon>
        <taxon>Actinomycetes</taxon>
        <taxon>Micrococcales</taxon>
        <taxon>Luteimicrobium</taxon>
    </lineage>
</organism>
<feature type="transmembrane region" description="Helical" evidence="6">
    <location>
        <begin position="38"/>
        <end position="57"/>
    </location>
</feature>
<dbReference type="PANTHER" id="PTHR23501:SF197">
    <property type="entry name" value="COMD"/>
    <property type="match status" value="1"/>
</dbReference>
<feature type="transmembrane region" description="Helical" evidence="6">
    <location>
        <begin position="220"/>
        <end position="242"/>
    </location>
</feature>
<feature type="region of interest" description="Disordered" evidence="5">
    <location>
        <begin position="1"/>
        <end position="25"/>
    </location>
</feature>
<sequence length="578" mass="59633">MTTTTEATVAEGSPSGTGPTAGKPAMTRRETLEAMSGILLGMFVALLATSVVSSSLPKIVSELHGSGSSYTWVVTATLLTTTITTPIWGKLADMTNRKLLVQVALVVAVLSSAAAGLSQNVGELILFRAFQGIGAGGLTALGTVLIADIVSPRERGKYMGLMGGVMAISMVGGPILGGTLTDSIGWRWDFFVGLPFAIVAIAVLQKTLHLPKRTKGDSKIDYWGAGLIAAGVALLLLWVTFAGSNFDWLSWQTFAMVGGSLVLLAAAALVEKRLGTQAIIPMHLFKNRTFVLAVIASIAVGVAMFGSTVFLSQYIQIAKGRTPTESGLLTIPMVAGMLVSSVVVGQLIARTGRYKYFMVAGGALLTTGLLLMSTIDYQTSFVTVGIFLAILGIGVGMLMQNLVLAVQNELDVHEVGAGTATVAFFRTLGGTIGVSVLGAVLTTKVTSSLTEGLAKLGVTTGLSSGSSLPEVNTLPGPVRTVVERAYGDGVAEIFLVAAPLALVTVIACLLLKEIPLGTKSGVELMLDEQDGAAGGGLTAAQAEHRAELDAAMSVVAPTSSEEPEPRHAARQDAGVGQG</sequence>
<feature type="transmembrane region" description="Helical" evidence="6">
    <location>
        <begin position="493"/>
        <end position="511"/>
    </location>
</feature>
<feature type="transmembrane region" description="Helical" evidence="6">
    <location>
        <begin position="290"/>
        <end position="315"/>
    </location>
</feature>
<dbReference type="Proteomes" id="UP001157091">
    <property type="component" value="Unassembled WGS sequence"/>
</dbReference>
<evidence type="ECO:0000313" key="9">
    <source>
        <dbReference type="Proteomes" id="UP001157091"/>
    </source>
</evidence>
<evidence type="ECO:0000313" key="8">
    <source>
        <dbReference type="EMBL" id="GMA24549.1"/>
    </source>
</evidence>
<dbReference type="RefSeq" id="WP_284293316.1">
    <property type="nucleotide sequence ID" value="NZ_BSUK01000001.1"/>
</dbReference>
<dbReference type="EMBL" id="BSUK01000001">
    <property type="protein sequence ID" value="GMA24549.1"/>
    <property type="molecule type" value="Genomic_DNA"/>
</dbReference>
<feature type="transmembrane region" description="Helical" evidence="6">
    <location>
        <begin position="356"/>
        <end position="375"/>
    </location>
</feature>
<feature type="domain" description="Major facilitator superfamily (MFS) profile" evidence="7">
    <location>
        <begin position="34"/>
        <end position="516"/>
    </location>
</feature>
<dbReference type="Pfam" id="PF07690">
    <property type="entry name" value="MFS_1"/>
    <property type="match status" value="1"/>
</dbReference>
<keyword evidence="4 6" id="KW-0472">Membrane</keyword>
<protein>
    <submittedName>
        <fullName evidence="8">MFS transporter</fullName>
    </submittedName>
</protein>
<feature type="transmembrane region" description="Helical" evidence="6">
    <location>
        <begin position="188"/>
        <end position="208"/>
    </location>
</feature>
<dbReference type="Gene3D" id="1.20.1250.20">
    <property type="entry name" value="MFS general substrate transporter like domains"/>
    <property type="match status" value="1"/>
</dbReference>